<name>A0A5B7ENJ7_PORTR</name>
<accession>A0A5B7ENJ7</accession>
<dbReference type="Proteomes" id="UP000324222">
    <property type="component" value="Unassembled WGS sequence"/>
</dbReference>
<dbReference type="EMBL" id="VSRR010003413">
    <property type="protein sequence ID" value="MPC36041.1"/>
    <property type="molecule type" value="Genomic_DNA"/>
</dbReference>
<organism evidence="1 2">
    <name type="scientific">Portunus trituberculatus</name>
    <name type="common">Swimming crab</name>
    <name type="synonym">Neptunus trituberculatus</name>
    <dbReference type="NCBI Taxonomy" id="210409"/>
    <lineage>
        <taxon>Eukaryota</taxon>
        <taxon>Metazoa</taxon>
        <taxon>Ecdysozoa</taxon>
        <taxon>Arthropoda</taxon>
        <taxon>Crustacea</taxon>
        <taxon>Multicrustacea</taxon>
        <taxon>Malacostraca</taxon>
        <taxon>Eumalacostraca</taxon>
        <taxon>Eucarida</taxon>
        <taxon>Decapoda</taxon>
        <taxon>Pleocyemata</taxon>
        <taxon>Brachyura</taxon>
        <taxon>Eubrachyura</taxon>
        <taxon>Portunoidea</taxon>
        <taxon>Portunidae</taxon>
        <taxon>Portuninae</taxon>
        <taxon>Portunus</taxon>
    </lineage>
</organism>
<proteinExistence type="predicted"/>
<gene>
    <name evidence="1" type="ORF">E2C01_029485</name>
</gene>
<evidence type="ECO:0000313" key="1">
    <source>
        <dbReference type="EMBL" id="MPC36041.1"/>
    </source>
</evidence>
<protein>
    <submittedName>
        <fullName evidence="1">Uncharacterized protein</fullName>
    </submittedName>
</protein>
<dbReference type="AlphaFoldDB" id="A0A5B7ENJ7"/>
<keyword evidence="2" id="KW-1185">Reference proteome</keyword>
<reference evidence="1 2" key="1">
    <citation type="submission" date="2019-05" db="EMBL/GenBank/DDBJ databases">
        <title>Another draft genome of Portunus trituberculatus and its Hox gene families provides insights of decapod evolution.</title>
        <authorList>
            <person name="Jeong J.-H."/>
            <person name="Song I."/>
            <person name="Kim S."/>
            <person name="Choi T."/>
            <person name="Kim D."/>
            <person name="Ryu S."/>
            <person name="Kim W."/>
        </authorList>
    </citation>
    <scope>NUCLEOTIDE SEQUENCE [LARGE SCALE GENOMIC DNA]</scope>
    <source>
        <tissue evidence="1">Muscle</tissue>
    </source>
</reference>
<evidence type="ECO:0000313" key="2">
    <source>
        <dbReference type="Proteomes" id="UP000324222"/>
    </source>
</evidence>
<comment type="caution">
    <text evidence="1">The sequence shown here is derived from an EMBL/GenBank/DDBJ whole genome shotgun (WGS) entry which is preliminary data.</text>
</comment>
<sequence>MMTRHTTLIQSVNDKHAGLPLFSMQEWKPAKGNKNFLVSAAEEPITINHLAVLKWGRRGEEEEAEGSVKAT</sequence>